<evidence type="ECO:0000259" key="6">
    <source>
        <dbReference type="PROSITE" id="PS50199"/>
    </source>
</evidence>
<feature type="region of interest" description="Disordered" evidence="5">
    <location>
        <begin position="344"/>
        <end position="364"/>
    </location>
</feature>
<dbReference type="EMBL" id="KB468124">
    <property type="protein sequence ID" value="PCH42573.1"/>
    <property type="molecule type" value="Genomic_DNA"/>
</dbReference>
<feature type="region of interest" description="Disordered" evidence="5">
    <location>
        <begin position="439"/>
        <end position="559"/>
    </location>
</feature>
<organism evidence="7 8">
    <name type="scientific">Wolfiporia cocos (strain MD-104)</name>
    <name type="common">Brown rot fungus</name>
    <dbReference type="NCBI Taxonomy" id="742152"/>
    <lineage>
        <taxon>Eukaryota</taxon>
        <taxon>Fungi</taxon>
        <taxon>Dikarya</taxon>
        <taxon>Basidiomycota</taxon>
        <taxon>Agaricomycotina</taxon>
        <taxon>Agaricomycetes</taxon>
        <taxon>Polyporales</taxon>
        <taxon>Phaeolaceae</taxon>
        <taxon>Wolfiporia</taxon>
    </lineage>
</organism>
<sequence>MSGPTCMDTRGSHRFNVLPQFRPEKHPDYEEIPTSTRIFQRLAVFFLWGKEIITGRDYTPAAGYVEAAWKLVERGHQLAGTSLELPTVAVPGEYVNVPEQSAPALEQPTDTALEPIMEDVPQPELELVEQPAPCRHRCPARPFHNFLATRPRPVPDEMEITPYEYELLPLAPEFLPYPNSQDCPQDEFKYWLQWRYPAVTLLHQLKAHGKSTPYVEAYLRSREPESEWIQEQRLANDAAIEATRNAGDDQSVTPLVPTPEFLAARAAALAEIKWFKNATANIKTLVLDAATIQKDCFGATSRVAAQNESTPDASAVAIHNDAAPTSLLDPSQPLPDAVPIVSGREVSSPLERSPPNSPPSPEMPLYSTMAFIEIVNQVMESVEEPDVNNPYDWEGARTPDIDDIDSLRPLKRTWQQMKDLEVGAKQSQPRLMEQRIIEATIPKGAKRSRPDPNTKFLNPAMNSGQKSRWSTRRRLDDSDDGEDADDEGSQPKKRRITSTPNGHSDSSPSPEVADVDMDDTPSAPVTKPMEVVEPPSRPSTPTSPPVSTPTPAPIPRPAVTPLLPSPIINSSSSSHIGRLFTCNSYVPREPSKLWTSFTIDQDSEEETDSCQEHDSTMAHAPLPQLAESIPSQEYPPLAHALAPSASMVPVSAEEHPTNMHAPAKVHLVCQEHPLTPVHAPATLARDAVTSCALTSGQQREQETVMNLKALERVASVPLEALPSEEETDSCQEHDSTMAHAPLPQLAESIPSQEYPPLAHALAPSASMVPVSAEEHPTNMHAPAKVHLVCQEHPLTPVHAPATLARDAVTSCALTSGQQREQETVMNLKALERVASVPLEALPRYEFSACVAPSPGAGARLTKAWQFTSSVPVHTLPAYDFVKRVASSLSTSAVSLGKQPEWICGLCQLRSPDSAVKCIICEAPRPNGPSLTSPSLASSSLSSALSAPPPAPSAPLPSPPVSRFNWAATGLAPPSVTSEWECSICMARNNSSVPQCIACESPKP</sequence>
<proteinExistence type="predicted"/>
<evidence type="ECO:0000256" key="1">
    <source>
        <dbReference type="ARBA" id="ARBA00022723"/>
    </source>
</evidence>
<dbReference type="SMART" id="SM00547">
    <property type="entry name" value="ZnF_RBZ"/>
    <property type="match status" value="2"/>
</dbReference>
<evidence type="ECO:0000313" key="7">
    <source>
        <dbReference type="EMBL" id="PCH42573.1"/>
    </source>
</evidence>
<reference evidence="7 8" key="1">
    <citation type="journal article" date="2012" name="Science">
        <title>The Paleozoic origin of enzymatic lignin decomposition reconstructed from 31 fungal genomes.</title>
        <authorList>
            <person name="Floudas D."/>
            <person name="Binder M."/>
            <person name="Riley R."/>
            <person name="Barry K."/>
            <person name="Blanchette R.A."/>
            <person name="Henrissat B."/>
            <person name="Martinez A.T."/>
            <person name="Otillar R."/>
            <person name="Spatafora J.W."/>
            <person name="Yadav J.S."/>
            <person name="Aerts A."/>
            <person name="Benoit I."/>
            <person name="Boyd A."/>
            <person name="Carlson A."/>
            <person name="Copeland A."/>
            <person name="Coutinho P.M."/>
            <person name="de Vries R.P."/>
            <person name="Ferreira P."/>
            <person name="Findley K."/>
            <person name="Foster B."/>
            <person name="Gaskell J."/>
            <person name="Glotzer D."/>
            <person name="Gorecki P."/>
            <person name="Heitman J."/>
            <person name="Hesse C."/>
            <person name="Hori C."/>
            <person name="Igarashi K."/>
            <person name="Jurgens J.A."/>
            <person name="Kallen N."/>
            <person name="Kersten P."/>
            <person name="Kohler A."/>
            <person name="Kuees U."/>
            <person name="Kumar T.K.A."/>
            <person name="Kuo A."/>
            <person name="LaButti K."/>
            <person name="Larrondo L.F."/>
            <person name="Lindquist E."/>
            <person name="Ling A."/>
            <person name="Lombard V."/>
            <person name="Lucas S."/>
            <person name="Lundell T."/>
            <person name="Martin R."/>
            <person name="McLaughlin D.J."/>
            <person name="Morgenstern I."/>
            <person name="Morin E."/>
            <person name="Murat C."/>
            <person name="Nagy L.G."/>
            <person name="Nolan M."/>
            <person name="Ohm R.A."/>
            <person name="Patyshakuliyeva A."/>
            <person name="Rokas A."/>
            <person name="Ruiz-Duenas F.J."/>
            <person name="Sabat G."/>
            <person name="Salamov A."/>
            <person name="Samejima M."/>
            <person name="Schmutz J."/>
            <person name="Slot J.C."/>
            <person name="St John F."/>
            <person name="Stenlid J."/>
            <person name="Sun H."/>
            <person name="Sun S."/>
            <person name="Syed K."/>
            <person name="Tsang A."/>
            <person name="Wiebenga A."/>
            <person name="Young D."/>
            <person name="Pisabarro A."/>
            <person name="Eastwood D.C."/>
            <person name="Martin F."/>
            <person name="Cullen D."/>
            <person name="Grigoriev I.V."/>
            <person name="Hibbett D.S."/>
        </authorList>
    </citation>
    <scope>NUCLEOTIDE SEQUENCE [LARGE SCALE GENOMIC DNA]</scope>
    <source>
        <strain evidence="7 8">MD-104</strain>
    </source>
</reference>
<dbReference type="AlphaFoldDB" id="A0A2H3JRP8"/>
<evidence type="ECO:0000256" key="4">
    <source>
        <dbReference type="PROSITE-ProRule" id="PRU00322"/>
    </source>
</evidence>
<dbReference type="SUPFAM" id="SSF90209">
    <property type="entry name" value="Ran binding protein zinc finger-like"/>
    <property type="match status" value="1"/>
</dbReference>
<dbReference type="Pfam" id="PF00641">
    <property type="entry name" value="Zn_ribbon_RanBP"/>
    <property type="match status" value="1"/>
</dbReference>
<dbReference type="PROSITE" id="PS01358">
    <property type="entry name" value="ZF_RANBP2_1"/>
    <property type="match status" value="1"/>
</dbReference>
<keyword evidence="3" id="KW-0862">Zinc</keyword>
<keyword evidence="2 4" id="KW-0863">Zinc-finger</keyword>
<dbReference type="Proteomes" id="UP000218811">
    <property type="component" value="Unassembled WGS sequence"/>
</dbReference>
<keyword evidence="8" id="KW-1185">Reference proteome</keyword>
<dbReference type="InterPro" id="IPR036443">
    <property type="entry name" value="Znf_RanBP2_sf"/>
</dbReference>
<feature type="domain" description="RanBP2-type" evidence="6">
    <location>
        <begin position="897"/>
        <end position="926"/>
    </location>
</feature>
<evidence type="ECO:0000313" key="8">
    <source>
        <dbReference type="Proteomes" id="UP000218811"/>
    </source>
</evidence>
<accession>A0A2H3JRP8</accession>
<protein>
    <recommendedName>
        <fullName evidence="6">RanBP2-type domain-containing protein</fullName>
    </recommendedName>
</protein>
<dbReference type="Gene3D" id="4.10.1060.10">
    <property type="entry name" value="Zinc finger, RanBP2-type"/>
    <property type="match status" value="2"/>
</dbReference>
<dbReference type="STRING" id="742152.A0A2H3JRP8"/>
<evidence type="ECO:0000256" key="5">
    <source>
        <dbReference type="SAM" id="MobiDB-lite"/>
    </source>
</evidence>
<feature type="compositionally biased region" description="Polar residues" evidence="5">
    <location>
        <begin position="497"/>
        <end position="509"/>
    </location>
</feature>
<dbReference type="PROSITE" id="PS50199">
    <property type="entry name" value="ZF_RANBP2_2"/>
    <property type="match status" value="2"/>
</dbReference>
<feature type="compositionally biased region" description="Pro residues" evidence="5">
    <location>
        <begin position="535"/>
        <end position="558"/>
    </location>
</feature>
<evidence type="ECO:0000256" key="3">
    <source>
        <dbReference type="ARBA" id="ARBA00022833"/>
    </source>
</evidence>
<dbReference type="GO" id="GO:0008270">
    <property type="term" value="F:zinc ion binding"/>
    <property type="evidence" value="ECO:0007669"/>
    <property type="project" value="UniProtKB-KW"/>
</dbReference>
<keyword evidence="1" id="KW-0479">Metal-binding</keyword>
<feature type="domain" description="RanBP2-type" evidence="6">
    <location>
        <begin position="975"/>
        <end position="1003"/>
    </location>
</feature>
<evidence type="ECO:0000256" key="2">
    <source>
        <dbReference type="ARBA" id="ARBA00022771"/>
    </source>
</evidence>
<dbReference type="InterPro" id="IPR001876">
    <property type="entry name" value="Znf_RanBP2"/>
</dbReference>
<gene>
    <name evidence="7" type="ORF">WOLCODRAFT_152606</name>
</gene>
<dbReference type="OrthoDB" id="79830at2759"/>
<feature type="compositionally biased region" description="Acidic residues" evidence="5">
    <location>
        <begin position="477"/>
        <end position="488"/>
    </location>
</feature>
<name>A0A2H3JRP8_WOLCO</name>